<gene>
    <name evidence="1" type="ORF">GKZ28_01595</name>
</gene>
<reference evidence="1" key="1">
    <citation type="submission" date="2019-12" db="EMBL/GenBank/DDBJ databases">
        <title>Microbes associate with the intestines of laboratory mice.</title>
        <authorList>
            <person name="Navarre W."/>
            <person name="Wong E."/>
        </authorList>
    </citation>
    <scope>NUCLEOTIDE SEQUENCE</scope>
    <source>
        <strain evidence="1">NM79_F5</strain>
    </source>
</reference>
<dbReference type="EMBL" id="WSRQ01000002">
    <property type="protein sequence ID" value="MVX62394.1"/>
    <property type="molecule type" value="Genomic_DNA"/>
</dbReference>
<evidence type="ECO:0000313" key="2">
    <source>
        <dbReference type="Proteomes" id="UP000656077"/>
    </source>
</evidence>
<comment type="caution">
    <text evidence="1">The sequence shown here is derived from an EMBL/GenBank/DDBJ whole genome shotgun (WGS) entry which is preliminary data.</text>
</comment>
<evidence type="ECO:0000313" key="1">
    <source>
        <dbReference type="EMBL" id="MVX62394.1"/>
    </source>
</evidence>
<proteinExistence type="predicted"/>
<protein>
    <submittedName>
        <fullName evidence="1">Uncharacterized protein</fullName>
    </submittedName>
</protein>
<name>A0A964W0L1_9CLOT</name>
<dbReference type="AlphaFoldDB" id="A0A964W0L1"/>
<dbReference type="RefSeq" id="WP_160357818.1">
    <property type="nucleotide sequence ID" value="NZ_WSRQ01000002.1"/>
</dbReference>
<accession>A0A964W0L1</accession>
<organism evidence="1 2">
    <name type="scientific">Clostridium chromiireducens</name>
    <dbReference type="NCBI Taxonomy" id="225345"/>
    <lineage>
        <taxon>Bacteria</taxon>
        <taxon>Bacillati</taxon>
        <taxon>Bacillota</taxon>
        <taxon>Clostridia</taxon>
        <taxon>Eubacteriales</taxon>
        <taxon>Clostridiaceae</taxon>
        <taxon>Clostridium</taxon>
    </lineage>
</organism>
<sequence>MLPCKDDLITVLDEKTDYIISKFRNSMIKHKFNEQMIHTLIDYLKERMSEELIIEADTSKIINTFYLFVFKVGVLKQEIYYQEYNFSNNKSLRVRFLKFLSRHSELFEYDKFQSFLYIFQNNAFSDEKDIECEIENDLSCLILGNITITQDLITKWREEGKKLWPSMVKYLLIKTAEFDIYNDLEDEKWIIKNVYKDFVGSNKSIEMYIENIEFIYKKYHLGLSYIQKEKINRFINKSLLEVVQ</sequence>
<dbReference type="Proteomes" id="UP000656077">
    <property type="component" value="Unassembled WGS sequence"/>
</dbReference>